<proteinExistence type="predicted"/>
<reference evidence="1" key="1">
    <citation type="submission" date="2021-01" db="EMBL/GenBank/DDBJ databases">
        <title>Phytophthora aleatoria, a newly-described species from Pinus radiata is distinct from Phytophthora cactorum isolates based on comparative genomics.</title>
        <authorList>
            <person name="Mcdougal R."/>
            <person name="Panda P."/>
            <person name="Williams N."/>
            <person name="Studholme D.J."/>
        </authorList>
    </citation>
    <scope>NUCLEOTIDE SEQUENCE</scope>
    <source>
        <strain evidence="1">NZFS 4037</strain>
    </source>
</reference>
<dbReference type="EMBL" id="JAENGY010003060">
    <property type="protein sequence ID" value="KAG6942543.1"/>
    <property type="molecule type" value="Genomic_DNA"/>
</dbReference>
<dbReference type="AlphaFoldDB" id="A0A8J5M0W5"/>
<accession>A0A8J5M0W5</accession>
<sequence length="110" mass="13087">MPAPQKFAKNGFVVLYHAIPEHRLNQLRCQAREDDSLIWFSDRFDDIMDDEDRLQAVVPDRESRELSATLKRYYKTFFPQSTAQDWRFSKHSGKPATNLFDEISNLHQRR</sequence>
<evidence type="ECO:0000313" key="2">
    <source>
        <dbReference type="Proteomes" id="UP000709295"/>
    </source>
</evidence>
<evidence type="ECO:0000313" key="1">
    <source>
        <dbReference type="EMBL" id="KAG6942543.1"/>
    </source>
</evidence>
<organism evidence="1 2">
    <name type="scientific">Phytophthora aleatoria</name>
    <dbReference type="NCBI Taxonomy" id="2496075"/>
    <lineage>
        <taxon>Eukaryota</taxon>
        <taxon>Sar</taxon>
        <taxon>Stramenopiles</taxon>
        <taxon>Oomycota</taxon>
        <taxon>Peronosporomycetes</taxon>
        <taxon>Peronosporales</taxon>
        <taxon>Peronosporaceae</taxon>
        <taxon>Phytophthora</taxon>
    </lineage>
</organism>
<comment type="caution">
    <text evidence="1">The sequence shown here is derived from an EMBL/GenBank/DDBJ whole genome shotgun (WGS) entry which is preliminary data.</text>
</comment>
<name>A0A8J5M0W5_9STRA</name>
<gene>
    <name evidence="1" type="ORF">JG688_00018058</name>
</gene>
<dbReference type="Proteomes" id="UP000709295">
    <property type="component" value="Unassembled WGS sequence"/>
</dbReference>
<protein>
    <submittedName>
        <fullName evidence="1">Uncharacterized protein</fullName>
    </submittedName>
</protein>
<keyword evidence="2" id="KW-1185">Reference proteome</keyword>